<dbReference type="PANTHER" id="PTHR30388:SF6">
    <property type="entry name" value="XANTHINE DEHYDROGENASE SUBUNIT A-RELATED"/>
    <property type="match status" value="1"/>
</dbReference>
<proteinExistence type="predicted"/>
<feature type="region of interest" description="Disordered" evidence="1">
    <location>
        <begin position="278"/>
        <end position="337"/>
    </location>
</feature>
<reference evidence="5" key="1">
    <citation type="submission" date="2023-07" db="EMBL/GenBank/DDBJ databases">
        <title>Genome-based characterization of strain KMM 296 and proposal for reclassification of Cobetia litoralis and Cobetia pacifica, and emended description of the species Cobetia amphilecti and Cobetia marina.</title>
        <authorList>
            <person name="Balabanova L."/>
            <person name="Nedashkovskaya O."/>
        </authorList>
    </citation>
    <scope>NUCLEOTIDE SEQUENCE [LARGE SCALE GENOMIC DNA]</scope>
    <source>
        <strain evidence="5">NRIC 0815</strain>
    </source>
</reference>
<dbReference type="Pfam" id="PF02625">
    <property type="entry name" value="XdhC_CoxI"/>
    <property type="match status" value="1"/>
</dbReference>
<feature type="domain" description="XdhC- CoxI" evidence="2">
    <location>
        <begin position="23"/>
        <end position="81"/>
    </location>
</feature>
<dbReference type="NCBIfam" id="TIGR02964">
    <property type="entry name" value="xanthine_xdhC"/>
    <property type="match status" value="1"/>
</dbReference>
<dbReference type="Proteomes" id="UP001229025">
    <property type="component" value="Unassembled WGS sequence"/>
</dbReference>
<dbReference type="InterPro" id="IPR014308">
    <property type="entry name" value="Xanthine_DH_XdhC"/>
</dbReference>
<dbReference type="Gene3D" id="3.40.50.720">
    <property type="entry name" value="NAD(P)-binding Rossmann-like Domain"/>
    <property type="match status" value="1"/>
</dbReference>
<sequence>MNAKSAATGRWYQALAEAQAALTAHALATVVTVAGSAPRGAGSKMLITPDTLHDSLGGGRLEQLVVERARGMLARGQSGCLLEEIALGQHAQQCCGGHVQVLIELYPALAPRLALFGAGHVGQAIVTLLAPLGWQIDWRDSRPEQLTAATTPAGCEGRVERQAFNILTDLPTAKAAPASESLPVMAGSHVLVLTHDHVEDQALIAALAPRDDLASLGLIGSSSKWARFRQRLRSDLEEHQIARVRCPIGVPGIPGKRPEEIAIGVVAELLQIEARRSDEAAVNSPDKATGHGASLQGTSAQGTSLDSHGLTRQGARQLRAHFAPDAMHQTETTQKAE</sequence>
<dbReference type="InterPro" id="IPR052698">
    <property type="entry name" value="MoCofactor_Util/Proc"/>
</dbReference>
<comment type="caution">
    <text evidence="4">The sequence shown here is derived from an EMBL/GenBank/DDBJ whole genome shotgun (WGS) entry which is preliminary data.</text>
</comment>
<evidence type="ECO:0000259" key="2">
    <source>
        <dbReference type="Pfam" id="PF02625"/>
    </source>
</evidence>
<dbReference type="RefSeq" id="WP_153635706.1">
    <property type="nucleotide sequence ID" value="NZ_JASCSA010000001.1"/>
</dbReference>
<dbReference type="EMBL" id="JASCSA010000001">
    <property type="protein sequence ID" value="MDI5882932.1"/>
    <property type="molecule type" value="Genomic_DNA"/>
</dbReference>
<protein>
    <submittedName>
        <fullName evidence="4">Xanthine dehydrogenase accessory protein XdhC</fullName>
    </submittedName>
</protein>
<name>A0ABT6UMV8_9GAMM</name>
<accession>A0ABT6UMV8</accession>
<feature type="compositionally biased region" description="Polar residues" evidence="1">
    <location>
        <begin position="295"/>
        <end position="306"/>
    </location>
</feature>
<evidence type="ECO:0000313" key="4">
    <source>
        <dbReference type="EMBL" id="MDI5882932.1"/>
    </source>
</evidence>
<dbReference type="Pfam" id="PF13478">
    <property type="entry name" value="XdhC_C"/>
    <property type="match status" value="1"/>
</dbReference>
<keyword evidence="5" id="KW-1185">Reference proteome</keyword>
<evidence type="ECO:0000313" key="5">
    <source>
        <dbReference type="Proteomes" id="UP001229025"/>
    </source>
</evidence>
<dbReference type="InterPro" id="IPR003777">
    <property type="entry name" value="XdhC_CoxI"/>
</dbReference>
<evidence type="ECO:0000259" key="3">
    <source>
        <dbReference type="Pfam" id="PF13478"/>
    </source>
</evidence>
<gene>
    <name evidence="4" type="primary">xdhC</name>
    <name evidence="4" type="ORF">QLT01_01020</name>
</gene>
<organism evidence="4 5">
    <name type="scientific">Cobetia amphilecti</name>
    <dbReference type="NCBI Taxonomy" id="1055104"/>
    <lineage>
        <taxon>Bacteria</taxon>
        <taxon>Pseudomonadati</taxon>
        <taxon>Pseudomonadota</taxon>
        <taxon>Gammaproteobacteria</taxon>
        <taxon>Oceanospirillales</taxon>
        <taxon>Halomonadaceae</taxon>
        <taxon>Cobetia</taxon>
    </lineage>
</organism>
<evidence type="ECO:0000256" key="1">
    <source>
        <dbReference type="SAM" id="MobiDB-lite"/>
    </source>
</evidence>
<dbReference type="PANTHER" id="PTHR30388">
    <property type="entry name" value="ALDEHYDE OXIDOREDUCTASE MOLYBDENUM COFACTOR ASSEMBLY PROTEIN"/>
    <property type="match status" value="1"/>
</dbReference>
<feature type="domain" description="XdhC Rossmann" evidence="3">
    <location>
        <begin position="113"/>
        <end position="269"/>
    </location>
</feature>
<dbReference type="InterPro" id="IPR027051">
    <property type="entry name" value="XdhC_Rossmann_dom"/>
</dbReference>